<dbReference type="AlphaFoldDB" id="A0AA51RWU2"/>
<name>A0AA51RWU2_9GAMM</name>
<dbReference type="NCBIfam" id="TIGR03696">
    <property type="entry name" value="Rhs_assc_core"/>
    <property type="match status" value="1"/>
</dbReference>
<dbReference type="Pfam" id="PF25023">
    <property type="entry name" value="TEN_YD-shell"/>
    <property type="match status" value="1"/>
</dbReference>
<proteinExistence type="predicted"/>
<sequence>MGVLNSTLRHFDSNGALINEFNYTLHATGRRTQIDELSGRSVINGYDELYRLTSETIVDPINGDYSASYTYDNVGNRTYSTINGVSTSFSYDNNDCITVQGDITYEYDDNGNTLFKGNLEEQTFYRYSLKNKLTQVESAGGINDYEYDVDNNRVEKTEAGTAVRFIVDNNQAYAQVIAEASDTNVIGKEYVYGDDLISQRANASSHYFMYDGLGSTRSLTDDSGSISDQYFYDAFGITLASVGSTDNNYRYTGEQYDAGLDNYYLRARYYDPNIGRFTQMDTWMGRNHDPITLHKYLYANADPVNGIDPSGYATISSMSAAQNIQSTLLNMTNRVGFLVRAYNRVESLATFVDLIKSVNQVFGGMGSVGNSRNMGVALFRSGIPSLNYSEILENMSYNIPKAILAGSYDWGKGFATTWNRDNTSLKGFLVYMPLLSSGTGGSFAVPTPAKVTFKNKKYPVKIVFGAKPGAYGSIFGIGIEMPRKRQLIRMDYHKFREGHKGKGEIAFWKSGDFHYHVNKWSKN</sequence>
<dbReference type="PANTHER" id="PTHR32305:SF15">
    <property type="entry name" value="PROTEIN RHSA-RELATED"/>
    <property type="match status" value="1"/>
</dbReference>
<dbReference type="Proteomes" id="UP001239782">
    <property type="component" value="Chromosome"/>
</dbReference>
<dbReference type="RefSeq" id="WP_309204138.1">
    <property type="nucleotide sequence ID" value="NZ_CP133548.1"/>
</dbReference>
<accession>A0AA51RWU2</accession>
<reference evidence="3 4" key="1">
    <citation type="submission" date="2023-08" db="EMBL/GenBank/DDBJ databases">
        <title>Pleionea litopenaei sp. nov., isolated from stomach of juvenile Litopenaeus vannamei.</title>
        <authorList>
            <person name="Rho A.M."/>
            <person name="Hwang C.Y."/>
        </authorList>
    </citation>
    <scope>NUCLEOTIDE SEQUENCE [LARGE SCALE GENOMIC DNA]</scope>
    <source>
        <strain evidence="3 4">HL-JVS1</strain>
    </source>
</reference>
<protein>
    <submittedName>
        <fullName evidence="3">RHS repeat-associated core domain-containing protein</fullName>
    </submittedName>
</protein>
<dbReference type="InterPro" id="IPR056823">
    <property type="entry name" value="TEN-like_YD-shell"/>
</dbReference>
<feature type="domain" description="Teneurin-like YD-shell" evidence="2">
    <location>
        <begin position="55"/>
        <end position="304"/>
    </location>
</feature>
<dbReference type="EMBL" id="CP133548">
    <property type="protein sequence ID" value="WMS88919.1"/>
    <property type="molecule type" value="Genomic_DNA"/>
</dbReference>
<dbReference type="KEGG" id="plei:Q9312_08380"/>
<evidence type="ECO:0000313" key="4">
    <source>
        <dbReference type="Proteomes" id="UP001239782"/>
    </source>
</evidence>
<organism evidence="3 4">
    <name type="scientific">Pleionea litopenaei</name>
    <dbReference type="NCBI Taxonomy" id="3070815"/>
    <lineage>
        <taxon>Bacteria</taxon>
        <taxon>Pseudomonadati</taxon>
        <taxon>Pseudomonadota</taxon>
        <taxon>Gammaproteobacteria</taxon>
        <taxon>Oceanospirillales</taxon>
        <taxon>Pleioneaceae</taxon>
        <taxon>Pleionea</taxon>
    </lineage>
</organism>
<dbReference type="Gene3D" id="2.180.10.10">
    <property type="entry name" value="RHS repeat-associated core"/>
    <property type="match status" value="1"/>
</dbReference>
<dbReference type="InterPro" id="IPR050708">
    <property type="entry name" value="T6SS_VgrG/RHS"/>
</dbReference>
<evidence type="ECO:0000259" key="2">
    <source>
        <dbReference type="Pfam" id="PF25023"/>
    </source>
</evidence>
<dbReference type="InterPro" id="IPR022385">
    <property type="entry name" value="Rhs_assc_core"/>
</dbReference>
<dbReference type="PANTHER" id="PTHR32305">
    <property type="match status" value="1"/>
</dbReference>
<evidence type="ECO:0000313" key="3">
    <source>
        <dbReference type="EMBL" id="WMS88919.1"/>
    </source>
</evidence>
<keyword evidence="1" id="KW-0677">Repeat</keyword>
<keyword evidence="4" id="KW-1185">Reference proteome</keyword>
<gene>
    <name evidence="3" type="ORF">Q9312_08380</name>
</gene>
<evidence type="ECO:0000256" key="1">
    <source>
        <dbReference type="ARBA" id="ARBA00022737"/>
    </source>
</evidence>